<feature type="transmembrane region" description="Helical" evidence="1">
    <location>
        <begin position="419"/>
        <end position="436"/>
    </location>
</feature>
<evidence type="ECO:0000313" key="3">
    <source>
        <dbReference type="EMBL" id="GFS41947.1"/>
    </source>
</evidence>
<protein>
    <recommendedName>
        <fullName evidence="2">Retrotransposon gag domain-containing protein</fullName>
    </recommendedName>
</protein>
<keyword evidence="1" id="KW-0472">Membrane</keyword>
<evidence type="ECO:0000256" key="1">
    <source>
        <dbReference type="SAM" id="Phobius"/>
    </source>
</evidence>
<dbReference type="InterPro" id="IPR021109">
    <property type="entry name" value="Peptidase_aspartic_dom_sf"/>
</dbReference>
<keyword evidence="4" id="KW-1185">Reference proteome</keyword>
<dbReference type="Gene3D" id="2.40.70.10">
    <property type="entry name" value="Acid Proteases"/>
    <property type="match status" value="1"/>
</dbReference>
<dbReference type="PANTHER" id="PTHR35046:SF26">
    <property type="entry name" value="RNA-DIRECTED DNA POLYMERASE"/>
    <property type="match status" value="1"/>
</dbReference>
<feature type="domain" description="Retrotransposon gag" evidence="2">
    <location>
        <begin position="75"/>
        <end position="154"/>
    </location>
</feature>
<dbReference type="SUPFAM" id="SSF50630">
    <property type="entry name" value="Acid proteases"/>
    <property type="match status" value="1"/>
</dbReference>
<name>A0A7J0DVM7_9ERIC</name>
<evidence type="ECO:0000259" key="2">
    <source>
        <dbReference type="Pfam" id="PF03732"/>
    </source>
</evidence>
<gene>
    <name evidence="3" type="ORF">Acr_00g0077230</name>
</gene>
<evidence type="ECO:0000313" key="4">
    <source>
        <dbReference type="Proteomes" id="UP000585474"/>
    </source>
</evidence>
<dbReference type="InterPro" id="IPR005162">
    <property type="entry name" value="Retrotrans_gag_dom"/>
</dbReference>
<comment type="caution">
    <text evidence="3">The sequence shown here is derived from an EMBL/GenBank/DDBJ whole genome shotgun (WGS) entry which is preliminary data.</text>
</comment>
<keyword evidence="1" id="KW-1133">Transmembrane helix</keyword>
<organism evidence="3 4">
    <name type="scientific">Actinidia rufa</name>
    <dbReference type="NCBI Taxonomy" id="165716"/>
    <lineage>
        <taxon>Eukaryota</taxon>
        <taxon>Viridiplantae</taxon>
        <taxon>Streptophyta</taxon>
        <taxon>Embryophyta</taxon>
        <taxon>Tracheophyta</taxon>
        <taxon>Spermatophyta</taxon>
        <taxon>Magnoliopsida</taxon>
        <taxon>eudicotyledons</taxon>
        <taxon>Gunneridae</taxon>
        <taxon>Pentapetalae</taxon>
        <taxon>asterids</taxon>
        <taxon>Ericales</taxon>
        <taxon>Actinidiaceae</taxon>
        <taxon>Actinidia</taxon>
    </lineage>
</organism>
<dbReference type="Pfam" id="PF03732">
    <property type="entry name" value="Retrotrans_gag"/>
    <property type="match status" value="1"/>
</dbReference>
<dbReference type="AlphaFoldDB" id="A0A7J0DVM7"/>
<proteinExistence type="predicted"/>
<accession>A0A7J0DVM7</accession>
<dbReference type="Proteomes" id="UP000585474">
    <property type="component" value="Unassembled WGS sequence"/>
</dbReference>
<reference evidence="4" key="1">
    <citation type="submission" date="2019-07" db="EMBL/GenBank/DDBJ databases">
        <title>De Novo Assembly of kiwifruit Actinidia rufa.</title>
        <authorList>
            <person name="Sugita-Konishi S."/>
            <person name="Sato K."/>
            <person name="Mori E."/>
            <person name="Abe Y."/>
            <person name="Kisaki G."/>
            <person name="Hamano K."/>
            <person name="Suezawa K."/>
            <person name="Otani M."/>
            <person name="Fukuda T."/>
            <person name="Manabe T."/>
            <person name="Gomi K."/>
            <person name="Tabuchi M."/>
            <person name="Akimitsu K."/>
            <person name="Kataoka I."/>
        </authorList>
    </citation>
    <scope>NUCLEOTIDE SEQUENCE [LARGE SCALE GENOMIC DNA]</scope>
    <source>
        <strain evidence="4">cv. Fuchu</strain>
    </source>
</reference>
<feature type="transmembrane region" description="Helical" evidence="1">
    <location>
        <begin position="377"/>
        <end position="399"/>
    </location>
</feature>
<dbReference type="EMBL" id="BJWL01000388">
    <property type="protein sequence ID" value="GFS41947.1"/>
    <property type="molecule type" value="Genomic_DNA"/>
</dbReference>
<keyword evidence="1" id="KW-0812">Transmembrane</keyword>
<dbReference type="PANTHER" id="PTHR35046">
    <property type="entry name" value="ZINC KNUCKLE (CCHC-TYPE) FAMILY PROTEIN"/>
    <property type="match status" value="1"/>
</dbReference>
<dbReference type="OrthoDB" id="407598at2759"/>
<sequence length="445" mass="50618">MSEQLVQIQVILEKLAVNGLEDKGKDRATVSGSSGAPPPHTFMYSNQRMVEDPQLIDVDRGTKLEVPNFMGDHDLEVTARIWWAKYQREHCVAIHTWEDMKIAMNHYFMPTSYKQRAHLQFTQLTQGSKSMEEYSRLFYSLATRLYHMADAIQVAFQMEEEIQKKVPVRPPMDEVTRSERTFVDPIRSKLPDRSSCSTLAPSQSSCGGNIRSKCFNCQGFGQHARDCPSKLNMPIKSDAMIENEETKEAKETEETKLYHQAIEPLEPEFDDDFQDDVIGNIRPLLVTKGANREPQELQHGQIFHTRVKYNNQVCSLVIDTGSCTNVVSEETVKKLGLKLSHIKSLIMSHGLPTESSKLISAVLLYSLWESSRKRSCVMFYLLGFAIFSWVVHGYGIVMLCKPDVQILIPLWMARQRGELMAQPLIGLIGLIRFGSLKQSPRTRSA</sequence>